<dbReference type="InterPro" id="IPR029058">
    <property type="entry name" value="AB_hydrolase_fold"/>
</dbReference>
<dbReference type="FunFam" id="3.40.50.620:FF:000056">
    <property type="entry name" value="Leucine--tRNA ligase"/>
    <property type="match status" value="1"/>
</dbReference>
<feature type="domain" description="Methionyl/Leucyl tRNA synthetase" evidence="11">
    <location>
        <begin position="15"/>
        <end position="156"/>
    </location>
</feature>
<dbReference type="GO" id="GO:0005524">
    <property type="term" value="F:ATP binding"/>
    <property type="evidence" value="ECO:0007669"/>
    <property type="project" value="UniProtKB-UniRule"/>
</dbReference>
<dbReference type="FunFam" id="3.40.50.620:FF:000077">
    <property type="entry name" value="Leucine--tRNA ligase"/>
    <property type="match status" value="1"/>
</dbReference>
<evidence type="ECO:0000256" key="2">
    <source>
        <dbReference type="ARBA" id="ARBA00022598"/>
    </source>
</evidence>
<accession>A0A2M6YD24</accession>
<evidence type="ECO:0000256" key="8">
    <source>
        <dbReference type="HAMAP-Rule" id="MF_00049"/>
    </source>
</evidence>
<dbReference type="GO" id="GO:0002161">
    <property type="term" value="F:aminoacyl-tRNA deacylase activity"/>
    <property type="evidence" value="ECO:0007669"/>
    <property type="project" value="InterPro"/>
</dbReference>
<dbReference type="FunFam" id="1.10.730.10:FF:000002">
    <property type="entry name" value="Leucine--tRNA ligase"/>
    <property type="match status" value="1"/>
</dbReference>
<dbReference type="InterPro" id="IPR009080">
    <property type="entry name" value="tRNAsynth_Ia_anticodon-bd"/>
</dbReference>
<dbReference type="Pfam" id="PF13603">
    <property type="entry name" value="tRNA-synt_1_2"/>
    <property type="match status" value="1"/>
</dbReference>
<comment type="subcellular location">
    <subcellularLocation>
        <location evidence="8">Cytoplasm</location>
    </subcellularLocation>
</comment>
<dbReference type="InterPro" id="IPR002302">
    <property type="entry name" value="Leu-tRNA-ligase"/>
</dbReference>
<organism evidence="13 14">
    <name type="scientific">Candidatus Berkelbacteria bacterium CG08_land_8_20_14_0_20_39_8</name>
    <dbReference type="NCBI Taxonomy" id="1974511"/>
    <lineage>
        <taxon>Bacteria</taxon>
        <taxon>Candidatus Berkelbacteria</taxon>
    </lineage>
</organism>
<keyword evidence="8" id="KW-0963">Cytoplasm</keyword>
<keyword evidence="4 8" id="KW-0067">ATP-binding</keyword>
<comment type="caution">
    <text evidence="13">The sequence shown here is derived from an EMBL/GenBank/DDBJ whole genome shotgun (WGS) entry which is preliminary data.</text>
</comment>
<sequence length="1083" mass="123320">MTNKLKKNFYCLDMFPYPSGSGLHVGHPRGYTATDVYSRFKKLQGYNVLHPMGWDAFGLPAENYAIKNKTHPAKVVEENVAHFKSQLEKFDLSYDWDKEVNTTDPKYYRWTQFIFLKLFERGLAYEAEVPINYCPSCKTGLANEEVVGGKCERCGAGIERKNIRQWILKITEYADRLLEDLDGLDWPEPIKEMQRNWIGRSEGSNIKFTIQAGKKTVLLVHGFTGNSKENWFPWLKEKLESQGYKVIIPDLPNSDRPVVSEWVATLSKYKSEIEGDLIVIGHSLGAAAACMFLEQTNTNAEKLILVAPTGPSEKKWEGLKKVDFTVEDIKVLNQFNAEEINFEKLNNLVKSKYIYLSQNDPYVPISIKEDYKNLGATIRLFENKGHFNHGTGVTSLPEILSDIEDAIEVYTTRADTLYGCTWVVLAPEHKIISKLKSQISNLEEVEKYIEKSQNKSDLERTELQKEKTGVELKGVKVINPINGKEVAVWIADYVLGHYGTGAVMAVPAHDERDFEFAKKYDIEVIPSVVKSSGNYRSYLMGASDISDQDLEKLNIKIVQKLESDVRKIEIPKESIAKYEELITEQLSAGFWNEYVGERIVFIFKHKDNMVERLEYTNRNIDRINKLSAEFTNDASGKTIITNWLDNGADGYYQEYLLSKDYGVLINSNGFDGLDSETAKKRITEKLKESGYGDFTVNYKLRDWVFSRQRYWGEPIPIVHCEKCGIVAVPEKDLPVLLPHVEKYEPTGDGTSPLSNELDPAIATWLNTTCPKCGGKAKRETNTMPQWAGSCWYYIAYLMKSDDDYIWNRGKIDPWLPVDLYVGGAEHAVLHLLYARFWHKVLFDEKLVGTIEPFQRLISVGTILGIDGQKMSKSRGNTIDPDPILDKYGSDALKMYELYIGPFSQPAKWSQNGIVGMYRFLQKIKKISDAKISLSNNDNLTLVNKAIKKVGDDIELFNFNTAISCLFETFDAIDKNGWDIKSVEIFLTLLSPFAPKTTNEISNKINIKTGTWPKVNEKYLHQDKICIAIQINGKVRDQIEISTGENEENLKNSVLDREKIKGWIPNSGIQKFIYVKGKIISIVT</sequence>
<dbReference type="SUPFAM" id="SSF52374">
    <property type="entry name" value="Nucleotidylyl transferase"/>
    <property type="match status" value="1"/>
</dbReference>
<evidence type="ECO:0000256" key="5">
    <source>
        <dbReference type="ARBA" id="ARBA00022917"/>
    </source>
</evidence>
<dbReference type="GO" id="GO:0005829">
    <property type="term" value="C:cytosol"/>
    <property type="evidence" value="ECO:0007669"/>
    <property type="project" value="TreeGrafter"/>
</dbReference>
<feature type="domain" description="Methionyl/Leucyl tRNA synthetase" evidence="11">
    <location>
        <begin position="837"/>
        <end position="913"/>
    </location>
</feature>
<dbReference type="HAMAP" id="MF_00049_B">
    <property type="entry name" value="Leu_tRNA_synth_B"/>
    <property type="match status" value="1"/>
</dbReference>
<keyword evidence="3 8" id="KW-0547">Nucleotide-binding</keyword>
<dbReference type="CDD" id="cd00812">
    <property type="entry name" value="LeuRS_core"/>
    <property type="match status" value="1"/>
</dbReference>
<dbReference type="Gene3D" id="3.40.50.620">
    <property type="entry name" value="HUPs"/>
    <property type="match status" value="2"/>
</dbReference>
<dbReference type="AlphaFoldDB" id="A0A2M6YD24"/>
<dbReference type="EMBL" id="PEXI01000009">
    <property type="protein sequence ID" value="PIU24600.1"/>
    <property type="molecule type" value="Genomic_DNA"/>
</dbReference>
<proteinExistence type="inferred from homology"/>
<feature type="domain" description="Leucyl-tRNA synthetase editing" evidence="12">
    <location>
        <begin position="402"/>
        <end position="533"/>
    </location>
</feature>
<dbReference type="InterPro" id="IPR009008">
    <property type="entry name" value="Val/Leu/Ile-tRNA-synth_edit"/>
</dbReference>
<dbReference type="GO" id="GO:0004823">
    <property type="term" value="F:leucine-tRNA ligase activity"/>
    <property type="evidence" value="ECO:0007669"/>
    <property type="project" value="UniProtKB-UniRule"/>
</dbReference>
<dbReference type="Pfam" id="PF09334">
    <property type="entry name" value="tRNA-synt_1g"/>
    <property type="match status" value="2"/>
</dbReference>
<feature type="short sequence motif" description="'KMSKS' region" evidence="8">
    <location>
        <begin position="869"/>
        <end position="873"/>
    </location>
</feature>
<dbReference type="Gene3D" id="1.10.730.10">
    <property type="entry name" value="Isoleucyl-tRNA Synthetase, Domain 1"/>
    <property type="match status" value="1"/>
</dbReference>
<dbReference type="Gene3D" id="3.10.20.590">
    <property type="match status" value="1"/>
</dbReference>
<comment type="catalytic activity">
    <reaction evidence="7 8">
        <text>tRNA(Leu) + L-leucine + ATP = L-leucyl-tRNA(Leu) + AMP + diphosphate</text>
        <dbReference type="Rhea" id="RHEA:11688"/>
        <dbReference type="Rhea" id="RHEA-COMP:9613"/>
        <dbReference type="Rhea" id="RHEA-COMP:9622"/>
        <dbReference type="ChEBI" id="CHEBI:30616"/>
        <dbReference type="ChEBI" id="CHEBI:33019"/>
        <dbReference type="ChEBI" id="CHEBI:57427"/>
        <dbReference type="ChEBI" id="CHEBI:78442"/>
        <dbReference type="ChEBI" id="CHEBI:78494"/>
        <dbReference type="ChEBI" id="CHEBI:456215"/>
        <dbReference type="EC" id="6.1.1.4"/>
    </reaction>
</comment>
<dbReference type="SUPFAM" id="SSF47323">
    <property type="entry name" value="Anticodon-binding domain of a subclass of class I aminoacyl-tRNA synthetases"/>
    <property type="match status" value="1"/>
</dbReference>
<evidence type="ECO:0000256" key="1">
    <source>
        <dbReference type="ARBA" id="ARBA00005594"/>
    </source>
</evidence>
<dbReference type="InterPro" id="IPR015413">
    <property type="entry name" value="Methionyl/Leucyl_tRNA_Synth"/>
</dbReference>
<evidence type="ECO:0000259" key="11">
    <source>
        <dbReference type="Pfam" id="PF09334"/>
    </source>
</evidence>
<keyword evidence="2 8" id="KW-0436">Ligase</keyword>
<evidence type="ECO:0000256" key="7">
    <source>
        <dbReference type="ARBA" id="ARBA00047469"/>
    </source>
</evidence>
<dbReference type="InterPro" id="IPR010662">
    <property type="entry name" value="RBBP9/YdeN"/>
</dbReference>
<feature type="domain" description="Methionyl/Valyl/Leucyl/Isoleucyl-tRNA synthetase anticodon-binding" evidence="10">
    <location>
        <begin position="939"/>
        <end position="1047"/>
    </location>
</feature>
<comment type="similarity">
    <text evidence="1 8 9">Belongs to the class-I aminoacyl-tRNA synthetase family.</text>
</comment>
<gene>
    <name evidence="8" type="primary">leuS</name>
    <name evidence="13" type="ORF">COT12_00185</name>
</gene>
<dbReference type="InterPro" id="IPR013155">
    <property type="entry name" value="M/V/L/I-tRNA-synth_anticd-bd"/>
</dbReference>
<dbReference type="Pfam" id="PF06821">
    <property type="entry name" value="Ser_hydrolase"/>
    <property type="match status" value="1"/>
</dbReference>
<reference evidence="14" key="1">
    <citation type="submission" date="2017-09" db="EMBL/GenBank/DDBJ databases">
        <title>Depth-based differentiation of microbial function through sediment-hosted aquifers and enrichment of novel symbionts in the deep terrestrial subsurface.</title>
        <authorList>
            <person name="Probst A.J."/>
            <person name="Ladd B."/>
            <person name="Jarett J.K."/>
            <person name="Geller-Mcgrath D.E."/>
            <person name="Sieber C.M.K."/>
            <person name="Emerson J.B."/>
            <person name="Anantharaman K."/>
            <person name="Thomas B.C."/>
            <person name="Malmstrom R."/>
            <person name="Stieglmeier M."/>
            <person name="Klingl A."/>
            <person name="Woyke T."/>
            <person name="Ryan C.M."/>
            <person name="Banfield J.F."/>
        </authorList>
    </citation>
    <scope>NUCLEOTIDE SEQUENCE [LARGE SCALE GENOMIC DNA]</scope>
</reference>
<evidence type="ECO:0000256" key="6">
    <source>
        <dbReference type="ARBA" id="ARBA00023146"/>
    </source>
</evidence>
<dbReference type="SUPFAM" id="SSF53474">
    <property type="entry name" value="alpha/beta-Hydrolases"/>
    <property type="match status" value="1"/>
</dbReference>
<comment type="caution">
    <text evidence="8">Lacks conserved residue(s) required for the propagation of feature annotation.</text>
</comment>
<dbReference type="PANTHER" id="PTHR43740:SF2">
    <property type="entry name" value="LEUCINE--TRNA LIGASE, MITOCHONDRIAL"/>
    <property type="match status" value="1"/>
</dbReference>
<dbReference type="PRINTS" id="PR00985">
    <property type="entry name" value="TRNASYNTHLEU"/>
</dbReference>
<evidence type="ECO:0000256" key="9">
    <source>
        <dbReference type="RuleBase" id="RU363039"/>
    </source>
</evidence>
<dbReference type="Gene3D" id="3.90.740.10">
    <property type="entry name" value="Valyl/Leucyl/Isoleucyl-tRNA synthetase, editing domain"/>
    <property type="match status" value="1"/>
</dbReference>
<dbReference type="EC" id="6.1.1.4" evidence="8"/>
<dbReference type="Gene3D" id="3.40.50.1820">
    <property type="entry name" value="alpha/beta hydrolase"/>
    <property type="match status" value="1"/>
</dbReference>
<dbReference type="SUPFAM" id="SSF50677">
    <property type="entry name" value="ValRS/IleRS/LeuRS editing domain"/>
    <property type="match status" value="1"/>
</dbReference>
<name>A0A2M6YD24_9BACT</name>
<dbReference type="GO" id="GO:0006429">
    <property type="term" value="P:leucyl-tRNA aminoacylation"/>
    <property type="evidence" value="ECO:0007669"/>
    <property type="project" value="UniProtKB-UniRule"/>
</dbReference>
<protein>
    <recommendedName>
        <fullName evidence="8">Leucine--tRNA ligase</fullName>
        <ecNumber evidence="8">6.1.1.4</ecNumber>
    </recommendedName>
    <alternativeName>
        <fullName evidence="8">Leucyl-tRNA synthetase</fullName>
        <shortName evidence="8">LeuRS</shortName>
    </alternativeName>
</protein>
<dbReference type="Pfam" id="PF08264">
    <property type="entry name" value="Anticodon_1"/>
    <property type="match status" value="1"/>
</dbReference>
<keyword evidence="6 8" id="KW-0030">Aminoacyl-tRNA synthetase</keyword>
<evidence type="ECO:0000313" key="14">
    <source>
        <dbReference type="Proteomes" id="UP000229896"/>
    </source>
</evidence>
<keyword evidence="5 8" id="KW-0648">Protein biosynthesis</keyword>
<evidence type="ECO:0000259" key="10">
    <source>
        <dbReference type="Pfam" id="PF08264"/>
    </source>
</evidence>
<dbReference type="Proteomes" id="UP000229896">
    <property type="component" value="Unassembled WGS sequence"/>
</dbReference>
<dbReference type="InterPro" id="IPR025709">
    <property type="entry name" value="Leu_tRNA-synth_edit"/>
</dbReference>
<evidence type="ECO:0000313" key="13">
    <source>
        <dbReference type="EMBL" id="PIU24600.1"/>
    </source>
</evidence>
<feature type="binding site" evidence="8">
    <location>
        <position position="872"/>
    </location>
    <ligand>
        <name>ATP</name>
        <dbReference type="ChEBI" id="CHEBI:30616"/>
    </ligand>
</feature>
<dbReference type="PANTHER" id="PTHR43740">
    <property type="entry name" value="LEUCYL-TRNA SYNTHETASE"/>
    <property type="match status" value="1"/>
</dbReference>
<evidence type="ECO:0000259" key="12">
    <source>
        <dbReference type="Pfam" id="PF13603"/>
    </source>
</evidence>
<dbReference type="InterPro" id="IPR014729">
    <property type="entry name" value="Rossmann-like_a/b/a_fold"/>
</dbReference>
<evidence type="ECO:0000256" key="3">
    <source>
        <dbReference type="ARBA" id="ARBA00022741"/>
    </source>
</evidence>
<evidence type="ECO:0000256" key="4">
    <source>
        <dbReference type="ARBA" id="ARBA00022840"/>
    </source>
</evidence>